<keyword evidence="2" id="KW-1185">Reference proteome</keyword>
<dbReference type="Proteomes" id="UP000313359">
    <property type="component" value="Unassembled WGS sequence"/>
</dbReference>
<gene>
    <name evidence="1" type="ORF">L227DRAFT_570375</name>
</gene>
<organism evidence="1 2">
    <name type="scientific">Lentinus tigrinus ALCF2SS1-6</name>
    <dbReference type="NCBI Taxonomy" id="1328759"/>
    <lineage>
        <taxon>Eukaryota</taxon>
        <taxon>Fungi</taxon>
        <taxon>Dikarya</taxon>
        <taxon>Basidiomycota</taxon>
        <taxon>Agaricomycotina</taxon>
        <taxon>Agaricomycetes</taxon>
        <taxon>Polyporales</taxon>
        <taxon>Polyporaceae</taxon>
        <taxon>Lentinus</taxon>
    </lineage>
</organism>
<accession>A0A5C2SS52</accession>
<evidence type="ECO:0000313" key="2">
    <source>
        <dbReference type="Proteomes" id="UP000313359"/>
    </source>
</evidence>
<dbReference type="EMBL" id="ML122251">
    <property type="protein sequence ID" value="RPD66500.1"/>
    <property type="molecule type" value="Genomic_DNA"/>
</dbReference>
<dbReference type="OrthoDB" id="2588098at2759"/>
<reference evidence="1" key="1">
    <citation type="journal article" date="2018" name="Genome Biol. Evol.">
        <title>Genomics and development of Lentinus tigrinus, a white-rot wood-decaying mushroom with dimorphic fruiting bodies.</title>
        <authorList>
            <person name="Wu B."/>
            <person name="Xu Z."/>
            <person name="Knudson A."/>
            <person name="Carlson A."/>
            <person name="Chen N."/>
            <person name="Kovaka S."/>
            <person name="LaButti K."/>
            <person name="Lipzen A."/>
            <person name="Pennachio C."/>
            <person name="Riley R."/>
            <person name="Schakwitz W."/>
            <person name="Umezawa K."/>
            <person name="Ohm R.A."/>
            <person name="Grigoriev I.V."/>
            <person name="Nagy L.G."/>
            <person name="Gibbons J."/>
            <person name="Hibbett D."/>
        </authorList>
    </citation>
    <scope>NUCLEOTIDE SEQUENCE [LARGE SCALE GENOMIC DNA]</scope>
    <source>
        <strain evidence="1">ALCF2SS1-6</strain>
    </source>
</reference>
<name>A0A5C2SS52_9APHY</name>
<evidence type="ECO:0000313" key="1">
    <source>
        <dbReference type="EMBL" id="RPD66500.1"/>
    </source>
</evidence>
<proteinExistence type="predicted"/>
<dbReference type="AlphaFoldDB" id="A0A5C2SS52"/>
<sequence length="338" mass="37357">MNQNWIAVDLDERVCLHGGGKLKEWFWSDPDCVLDALRVPDTGETINDLIAGYSAVQRAPLFRLPPELIDQIFHQIIISSGAYDARLLLLALTCKALLACARRHIVRRQMRHHAPLAGHRLICIGEGATTLEDYPPSMLATSEAEDLATSAGDRDGETSLYSRATARWRRYSSRRPCSGSDAAGVTCGLGMAGLAADLIYRPSAVSRMSLQDFVRFQALTTPLPRAVESGDRPRVLCNLSKQEYVCAELGNDSRHITLWQMLLACICWTSSASLTGEMGGDNEQLYRGRWAGDRFAIRTMDLTNMISWSAGDSDGAWKDVSYEVIHLVKSLQSIATIH</sequence>
<evidence type="ECO:0008006" key="3">
    <source>
        <dbReference type="Google" id="ProtNLM"/>
    </source>
</evidence>
<protein>
    <recommendedName>
        <fullName evidence="3">F-box domain-containing protein</fullName>
    </recommendedName>
</protein>